<sequence>MTSIVEHRPSFNDVTLVKLAREIAMDIHPIDTILNTLRLDANQWETISKSPSFQGLLASEIEAWQSATNTSERVRLKSLSFVEEALPEFYARVHDNREPLSAKTEVLKAVSRFAGIGTALDAGMAGEKVSITINLGEDQQLKIEKTLPGKVIEADA</sequence>
<dbReference type="EMBL" id="LR796185">
    <property type="protein sequence ID" value="CAB4125130.1"/>
    <property type="molecule type" value="Genomic_DNA"/>
</dbReference>
<accession>A0A6J5KY17</accession>
<proteinExistence type="predicted"/>
<evidence type="ECO:0000313" key="1">
    <source>
        <dbReference type="EMBL" id="CAB4125130.1"/>
    </source>
</evidence>
<protein>
    <submittedName>
        <fullName evidence="1">Uncharacterized protein</fullName>
    </submittedName>
</protein>
<organism evidence="1">
    <name type="scientific">uncultured Caudovirales phage</name>
    <dbReference type="NCBI Taxonomy" id="2100421"/>
    <lineage>
        <taxon>Viruses</taxon>
        <taxon>Duplodnaviria</taxon>
        <taxon>Heunggongvirae</taxon>
        <taxon>Uroviricota</taxon>
        <taxon>Caudoviricetes</taxon>
        <taxon>Peduoviridae</taxon>
        <taxon>Maltschvirus</taxon>
        <taxon>Maltschvirus maltsch</taxon>
    </lineage>
</organism>
<gene>
    <name evidence="1" type="ORF">UFOVP55_63</name>
</gene>
<reference evidence="1" key="1">
    <citation type="submission" date="2020-04" db="EMBL/GenBank/DDBJ databases">
        <authorList>
            <person name="Chiriac C."/>
            <person name="Salcher M."/>
            <person name="Ghai R."/>
            <person name="Kavagutti S V."/>
        </authorList>
    </citation>
    <scope>NUCLEOTIDE SEQUENCE</scope>
</reference>
<name>A0A6J5KY17_9CAUD</name>